<evidence type="ECO:0008006" key="6">
    <source>
        <dbReference type="Google" id="ProtNLM"/>
    </source>
</evidence>
<dbReference type="STRING" id="1797690.A3B23_01880"/>
<gene>
    <name evidence="4" type="ORF">A3B23_01880</name>
</gene>
<comment type="similarity">
    <text evidence="1 3">Belongs to the short-chain dehydrogenases/reductases (SDR) family.</text>
</comment>
<dbReference type="AlphaFoldDB" id="A0A1G1Z8M1"/>
<organism evidence="4 5">
    <name type="scientific">Candidatus Colwellbacteria bacterium RIFCSPLOWO2_01_FULL_48_10</name>
    <dbReference type="NCBI Taxonomy" id="1797690"/>
    <lineage>
        <taxon>Bacteria</taxon>
        <taxon>Candidatus Colwelliibacteriota</taxon>
    </lineage>
</organism>
<dbReference type="Gene3D" id="3.40.50.720">
    <property type="entry name" value="NAD(P)-binding Rossmann-like Domain"/>
    <property type="match status" value="1"/>
</dbReference>
<dbReference type="Proteomes" id="UP000178744">
    <property type="component" value="Unassembled WGS sequence"/>
</dbReference>
<proteinExistence type="inferred from homology"/>
<evidence type="ECO:0000313" key="5">
    <source>
        <dbReference type="Proteomes" id="UP000178744"/>
    </source>
</evidence>
<sequence>MELRNKVVVIIGGSQGFGKALAELFIKEGSQVVIVSKTKASIEKTAREIYATAFVADVRNELELQNVARKVIDSFGEIDIWINCAGLFMVFSKDDLIDLNKAHTMFDVNFFGSVFGSRTALVYMKNGGVIINVLSSAALDATRAKNAKLYAASKWALRGYVEALRGENKDSNVKILSVYPGGMKTHLHDEAIPSEFENFMNPVDVAEKVIENLKQNSPVSDLVIKRPSLNS</sequence>
<reference evidence="4 5" key="1">
    <citation type="journal article" date="2016" name="Nat. Commun.">
        <title>Thousands of microbial genomes shed light on interconnected biogeochemical processes in an aquifer system.</title>
        <authorList>
            <person name="Anantharaman K."/>
            <person name="Brown C.T."/>
            <person name="Hug L.A."/>
            <person name="Sharon I."/>
            <person name="Castelle C.J."/>
            <person name="Probst A.J."/>
            <person name="Thomas B.C."/>
            <person name="Singh A."/>
            <person name="Wilkins M.J."/>
            <person name="Karaoz U."/>
            <person name="Brodie E.L."/>
            <person name="Williams K.H."/>
            <person name="Hubbard S.S."/>
            <person name="Banfield J.F."/>
        </authorList>
    </citation>
    <scope>NUCLEOTIDE SEQUENCE [LARGE SCALE GENOMIC DNA]</scope>
</reference>
<protein>
    <recommendedName>
        <fullName evidence="6">Short-chain dehydrogenase</fullName>
    </recommendedName>
</protein>
<dbReference type="GO" id="GO:0016491">
    <property type="term" value="F:oxidoreductase activity"/>
    <property type="evidence" value="ECO:0007669"/>
    <property type="project" value="UniProtKB-KW"/>
</dbReference>
<dbReference type="SUPFAM" id="SSF51735">
    <property type="entry name" value="NAD(P)-binding Rossmann-fold domains"/>
    <property type="match status" value="1"/>
</dbReference>
<name>A0A1G1Z8M1_9BACT</name>
<dbReference type="InterPro" id="IPR036291">
    <property type="entry name" value="NAD(P)-bd_dom_sf"/>
</dbReference>
<dbReference type="PRINTS" id="PR00080">
    <property type="entry name" value="SDRFAMILY"/>
</dbReference>
<dbReference type="PRINTS" id="PR00081">
    <property type="entry name" value="GDHRDH"/>
</dbReference>
<evidence type="ECO:0000256" key="1">
    <source>
        <dbReference type="ARBA" id="ARBA00006484"/>
    </source>
</evidence>
<comment type="caution">
    <text evidence="4">The sequence shown here is derived from an EMBL/GenBank/DDBJ whole genome shotgun (WGS) entry which is preliminary data.</text>
</comment>
<dbReference type="EMBL" id="MHIY01000001">
    <property type="protein sequence ID" value="OGY60406.1"/>
    <property type="molecule type" value="Genomic_DNA"/>
</dbReference>
<dbReference type="Pfam" id="PF00106">
    <property type="entry name" value="adh_short"/>
    <property type="match status" value="1"/>
</dbReference>
<accession>A0A1G1Z8M1</accession>
<evidence type="ECO:0000256" key="2">
    <source>
        <dbReference type="ARBA" id="ARBA00023002"/>
    </source>
</evidence>
<dbReference type="PANTHER" id="PTHR43391:SF82">
    <property type="entry name" value="OXIDOREDUCTASE SADH-RELATED"/>
    <property type="match status" value="1"/>
</dbReference>
<keyword evidence="2" id="KW-0560">Oxidoreductase</keyword>
<evidence type="ECO:0000313" key="4">
    <source>
        <dbReference type="EMBL" id="OGY60406.1"/>
    </source>
</evidence>
<dbReference type="InterPro" id="IPR002347">
    <property type="entry name" value="SDR_fam"/>
</dbReference>
<evidence type="ECO:0000256" key="3">
    <source>
        <dbReference type="RuleBase" id="RU000363"/>
    </source>
</evidence>
<dbReference type="PANTHER" id="PTHR43391">
    <property type="entry name" value="RETINOL DEHYDROGENASE-RELATED"/>
    <property type="match status" value="1"/>
</dbReference>
<dbReference type="InterPro" id="IPR020904">
    <property type="entry name" value="Sc_DH/Rdtase_CS"/>
</dbReference>
<dbReference type="PROSITE" id="PS00061">
    <property type="entry name" value="ADH_SHORT"/>
    <property type="match status" value="1"/>
</dbReference>